<proteinExistence type="predicted"/>
<feature type="transmembrane region" description="Helical" evidence="1">
    <location>
        <begin position="80"/>
        <end position="101"/>
    </location>
</feature>
<keyword evidence="1" id="KW-0472">Membrane</keyword>
<keyword evidence="1" id="KW-1133">Transmembrane helix</keyword>
<gene>
    <name evidence="2" type="ORF">LCGC14_0752630</name>
</gene>
<dbReference type="EMBL" id="LAZR01001822">
    <property type="protein sequence ID" value="KKN38528.1"/>
    <property type="molecule type" value="Genomic_DNA"/>
</dbReference>
<keyword evidence="1" id="KW-0812">Transmembrane</keyword>
<organism evidence="2">
    <name type="scientific">marine sediment metagenome</name>
    <dbReference type="NCBI Taxonomy" id="412755"/>
    <lineage>
        <taxon>unclassified sequences</taxon>
        <taxon>metagenomes</taxon>
        <taxon>ecological metagenomes</taxon>
    </lineage>
</organism>
<reference evidence="2" key="1">
    <citation type="journal article" date="2015" name="Nature">
        <title>Complex archaea that bridge the gap between prokaryotes and eukaryotes.</title>
        <authorList>
            <person name="Spang A."/>
            <person name="Saw J.H."/>
            <person name="Jorgensen S.L."/>
            <person name="Zaremba-Niedzwiedzka K."/>
            <person name="Martijn J."/>
            <person name="Lind A.E."/>
            <person name="van Eijk R."/>
            <person name="Schleper C."/>
            <person name="Guy L."/>
            <person name="Ettema T.J."/>
        </authorList>
    </citation>
    <scope>NUCLEOTIDE SEQUENCE</scope>
</reference>
<dbReference type="AlphaFoldDB" id="A0A0F9TAK8"/>
<protein>
    <submittedName>
        <fullName evidence="2">Uncharacterized protein</fullName>
    </submittedName>
</protein>
<evidence type="ECO:0000313" key="2">
    <source>
        <dbReference type="EMBL" id="KKN38528.1"/>
    </source>
</evidence>
<comment type="caution">
    <text evidence="2">The sequence shown here is derived from an EMBL/GenBank/DDBJ whole genome shotgun (WGS) entry which is preliminary data.</text>
</comment>
<sequence>MNELNDKDWEQVNAYHDGELCAADMRAFEGRPASEPALAAALEDVRNVSVSLAALRPDLVHSESMPETSAANSSWHPRRWLAGGAVAAGIALAVVFGPAFVATPTAFDIHAELAAEMYDVETADLRPAATGGAVGVPDLSVANLTAVAFRTSDNGEVMHYAGQNGCRLTYFRGAFVSPEGNDTPGQQIATWLSGDHLRHIVVATGMDRTRFDAIASYLMLETRERVSESVMASLSEATRTARSCVG</sequence>
<evidence type="ECO:0000256" key="1">
    <source>
        <dbReference type="SAM" id="Phobius"/>
    </source>
</evidence>
<name>A0A0F9TAK8_9ZZZZ</name>
<accession>A0A0F9TAK8</accession>